<dbReference type="InterPro" id="IPR029012">
    <property type="entry name" value="Helix_hairpin_bin_sf"/>
</dbReference>
<accession>C3MK22</accession>
<dbReference type="RefSeq" id="WP_012712825.1">
    <property type="nucleotide sequence ID" value="NC_012589.1"/>
</dbReference>
<dbReference type="HOGENOM" id="CLU_2911711_0_0_2"/>
<evidence type="ECO:0000313" key="1">
    <source>
        <dbReference type="EMBL" id="ACP34320.1"/>
    </source>
</evidence>
<dbReference type="Gene3D" id="1.10.287.660">
    <property type="entry name" value="Helix hairpin bin"/>
    <property type="match status" value="1"/>
</dbReference>
<dbReference type="AlphaFoldDB" id="C3MK22"/>
<proteinExistence type="predicted"/>
<evidence type="ECO:0000313" key="2">
    <source>
        <dbReference type="Proteomes" id="UP000001747"/>
    </source>
</evidence>
<dbReference type="InterPro" id="IPR048986">
    <property type="entry name" value="SSV1_D-63"/>
</dbReference>
<gene>
    <name evidence="1" type="ordered locus">LS215_0165</name>
</gene>
<dbReference type="SUPFAM" id="SSF109801">
    <property type="entry name" value="Hypothetical protein D-63"/>
    <property type="match status" value="1"/>
</dbReference>
<sequence length="62" mass="7198">MEDLDSLTRKLLTKVREIKIDMLTNSDKTKEDVDKALNLTDQIYAELYSLKLKIEKQGVLTQ</sequence>
<reference evidence="1 2" key="1">
    <citation type="journal article" date="2009" name="Proc. Natl. Acad. Sci. U.S.A.">
        <title>Biogeography of the Sulfolobus islandicus pan-genome.</title>
        <authorList>
            <person name="Reno M.L."/>
            <person name="Held N.L."/>
            <person name="Fields C.J."/>
            <person name="Burke P.V."/>
            <person name="Whitaker R.J."/>
        </authorList>
    </citation>
    <scope>NUCLEOTIDE SEQUENCE [LARGE SCALE GENOMIC DNA]</scope>
    <source>
        <strain evidence="2">L.S.2.15 / Lassen #1</strain>
    </source>
</reference>
<dbReference type="Proteomes" id="UP000001747">
    <property type="component" value="Chromosome"/>
</dbReference>
<organism evidence="1 2">
    <name type="scientific">Saccharolobus islandicus (strain L.S.2.15 / Lassen #1)</name>
    <name type="common">Sulfolobus islandicus</name>
    <dbReference type="NCBI Taxonomy" id="429572"/>
    <lineage>
        <taxon>Archaea</taxon>
        <taxon>Thermoproteota</taxon>
        <taxon>Thermoprotei</taxon>
        <taxon>Sulfolobales</taxon>
        <taxon>Sulfolobaceae</taxon>
        <taxon>Saccharolobus</taxon>
    </lineage>
</organism>
<protein>
    <submittedName>
        <fullName evidence="1">Uncharacterized protein</fullName>
    </submittedName>
</protein>
<dbReference type="EMBL" id="CP001399">
    <property type="protein sequence ID" value="ACP34320.1"/>
    <property type="molecule type" value="Genomic_DNA"/>
</dbReference>
<dbReference type="Pfam" id="PF20940">
    <property type="entry name" value="SSV1_D-63"/>
    <property type="match status" value="1"/>
</dbReference>
<name>C3MK22_SACI2</name>
<dbReference type="GeneID" id="7797234"/>
<dbReference type="InterPro" id="IPR037292">
    <property type="entry name" value="D-63_sf"/>
</dbReference>
<dbReference type="KEGG" id="sis:LS215_0165"/>